<organism evidence="9 10">
    <name type="scientific">Ruegeria spongiae</name>
    <dbReference type="NCBI Taxonomy" id="2942209"/>
    <lineage>
        <taxon>Bacteria</taxon>
        <taxon>Pseudomonadati</taxon>
        <taxon>Pseudomonadota</taxon>
        <taxon>Alphaproteobacteria</taxon>
        <taxon>Rhodobacterales</taxon>
        <taxon>Roseobacteraceae</taxon>
        <taxon>Ruegeria</taxon>
    </lineage>
</organism>
<evidence type="ECO:0000256" key="3">
    <source>
        <dbReference type="ARBA" id="ARBA00022475"/>
    </source>
</evidence>
<keyword evidence="6 7" id="KW-0472">Membrane</keyword>
<keyword evidence="5 7" id="KW-1133">Transmembrane helix</keyword>
<reference evidence="9" key="1">
    <citation type="submission" date="2022-05" db="EMBL/GenBank/DDBJ databases">
        <authorList>
            <person name="Park J.-S."/>
        </authorList>
    </citation>
    <scope>NUCLEOTIDE SEQUENCE</scope>
    <source>
        <strain evidence="9">2012CJ41-6</strain>
    </source>
</reference>
<dbReference type="Gene3D" id="1.10.3720.10">
    <property type="entry name" value="MetI-like"/>
    <property type="match status" value="1"/>
</dbReference>
<gene>
    <name evidence="9" type="ORF">M3P21_21520</name>
</gene>
<dbReference type="SUPFAM" id="SSF161098">
    <property type="entry name" value="MetI-like"/>
    <property type="match status" value="1"/>
</dbReference>
<dbReference type="Pfam" id="PF19300">
    <property type="entry name" value="BPD_transp_1_N"/>
    <property type="match status" value="1"/>
</dbReference>
<dbReference type="EMBL" id="JAMFMB010000053">
    <property type="protein sequence ID" value="MCL6286094.1"/>
    <property type="molecule type" value="Genomic_DNA"/>
</dbReference>
<dbReference type="InterPro" id="IPR000515">
    <property type="entry name" value="MetI-like"/>
</dbReference>
<evidence type="ECO:0000259" key="8">
    <source>
        <dbReference type="PROSITE" id="PS50928"/>
    </source>
</evidence>
<keyword evidence="10" id="KW-1185">Reference proteome</keyword>
<feature type="transmembrane region" description="Helical" evidence="7">
    <location>
        <begin position="134"/>
        <end position="160"/>
    </location>
</feature>
<dbReference type="Pfam" id="PF00528">
    <property type="entry name" value="BPD_transp_1"/>
    <property type="match status" value="1"/>
</dbReference>
<keyword evidence="3" id="KW-1003">Cell membrane</keyword>
<evidence type="ECO:0000256" key="5">
    <source>
        <dbReference type="ARBA" id="ARBA00022989"/>
    </source>
</evidence>
<name>A0ABT0Q894_9RHOB</name>
<evidence type="ECO:0000256" key="2">
    <source>
        <dbReference type="ARBA" id="ARBA00022448"/>
    </source>
</evidence>
<comment type="subcellular location">
    <subcellularLocation>
        <location evidence="1 7">Cell membrane</location>
        <topology evidence="1 7">Multi-pass membrane protein</topology>
    </subcellularLocation>
</comment>
<protein>
    <submittedName>
        <fullName evidence="9">ABC transporter permease</fullName>
    </submittedName>
</protein>
<dbReference type="InterPro" id="IPR035906">
    <property type="entry name" value="MetI-like_sf"/>
</dbReference>
<feature type="transmembrane region" description="Helical" evidence="7">
    <location>
        <begin position="12"/>
        <end position="29"/>
    </location>
</feature>
<dbReference type="RefSeq" id="WP_249713516.1">
    <property type="nucleotide sequence ID" value="NZ_JAMFMB010000053.1"/>
</dbReference>
<proteinExistence type="inferred from homology"/>
<feature type="transmembrane region" description="Helical" evidence="7">
    <location>
        <begin position="239"/>
        <end position="261"/>
    </location>
</feature>
<dbReference type="PANTHER" id="PTHR43163">
    <property type="entry name" value="DIPEPTIDE TRANSPORT SYSTEM PERMEASE PROTEIN DPPB-RELATED"/>
    <property type="match status" value="1"/>
</dbReference>
<dbReference type="CDD" id="cd06261">
    <property type="entry name" value="TM_PBP2"/>
    <property type="match status" value="1"/>
</dbReference>
<comment type="similarity">
    <text evidence="7">Belongs to the binding-protein-dependent transport system permease family.</text>
</comment>
<feature type="transmembrane region" description="Helical" evidence="7">
    <location>
        <begin position="98"/>
        <end position="122"/>
    </location>
</feature>
<dbReference type="PROSITE" id="PS50928">
    <property type="entry name" value="ABC_TM1"/>
    <property type="match status" value="1"/>
</dbReference>
<evidence type="ECO:0000256" key="1">
    <source>
        <dbReference type="ARBA" id="ARBA00004651"/>
    </source>
</evidence>
<comment type="caution">
    <text evidence="9">The sequence shown here is derived from an EMBL/GenBank/DDBJ whole genome shotgun (WGS) entry which is preliminary data.</text>
</comment>
<dbReference type="Proteomes" id="UP001203880">
    <property type="component" value="Unassembled WGS sequence"/>
</dbReference>
<evidence type="ECO:0000256" key="4">
    <source>
        <dbReference type="ARBA" id="ARBA00022692"/>
    </source>
</evidence>
<evidence type="ECO:0000256" key="7">
    <source>
        <dbReference type="RuleBase" id="RU363032"/>
    </source>
</evidence>
<feature type="domain" description="ABC transmembrane type-1" evidence="8">
    <location>
        <begin position="94"/>
        <end position="300"/>
    </location>
</feature>
<evidence type="ECO:0000256" key="6">
    <source>
        <dbReference type="ARBA" id="ARBA00023136"/>
    </source>
</evidence>
<sequence length="315" mass="34258">MRLVALRITAGLLLILAISAFLFLGLELLPGDFAQNFLGQTATPESVAAIRQELGLDVPAVSRYLGWLQGVATGDFGESWANRKDVNEQLFSRFANTFFLASTAALVAVPLALFLGVVSVHFHNKFPDHAINIVSLAAISMPDFFVGYLLIFFFALVLGVGYGPPIVPEGPLWTLQNLELIALPVMTLVIVVLAHMMRMTKAALLNVMESPYIETAELKGVRPLRVIWKHAAPNTIAPIANVVALNMAYLVVGVVVIEVVFAYPGMGQYFIDAVTIRDMPVVQACGIVFSAVYVILNMLADIISIIANPRLMHPK</sequence>
<evidence type="ECO:0000313" key="10">
    <source>
        <dbReference type="Proteomes" id="UP001203880"/>
    </source>
</evidence>
<dbReference type="PANTHER" id="PTHR43163:SF3">
    <property type="entry name" value="PEPTIDE ABC TRANSPORTER PERMEASE PROTEIN"/>
    <property type="match status" value="1"/>
</dbReference>
<evidence type="ECO:0000313" key="9">
    <source>
        <dbReference type="EMBL" id="MCL6286094.1"/>
    </source>
</evidence>
<keyword evidence="4 7" id="KW-0812">Transmembrane</keyword>
<feature type="transmembrane region" description="Helical" evidence="7">
    <location>
        <begin position="180"/>
        <end position="197"/>
    </location>
</feature>
<accession>A0ABT0Q894</accession>
<keyword evidence="2 7" id="KW-0813">Transport</keyword>
<dbReference type="InterPro" id="IPR045621">
    <property type="entry name" value="BPD_transp_1_N"/>
</dbReference>
<feature type="transmembrane region" description="Helical" evidence="7">
    <location>
        <begin position="281"/>
        <end position="307"/>
    </location>
</feature>